<accession>A0A7Z2NWE2</accession>
<dbReference type="KEGG" id="schy:GVO57_07685"/>
<proteinExistence type="predicted"/>
<protein>
    <submittedName>
        <fullName evidence="2">Uncharacterized protein</fullName>
    </submittedName>
</protein>
<dbReference type="Proteomes" id="UP000464468">
    <property type="component" value="Chromosome"/>
</dbReference>
<evidence type="ECO:0000256" key="1">
    <source>
        <dbReference type="SAM" id="MobiDB-lite"/>
    </source>
</evidence>
<feature type="compositionally biased region" description="Polar residues" evidence="1">
    <location>
        <begin position="1"/>
        <end position="11"/>
    </location>
</feature>
<dbReference type="AlphaFoldDB" id="A0A7Z2NWE2"/>
<gene>
    <name evidence="2" type="ORF">GVO57_07685</name>
</gene>
<feature type="region of interest" description="Disordered" evidence="1">
    <location>
        <begin position="63"/>
        <end position="92"/>
    </location>
</feature>
<evidence type="ECO:0000313" key="2">
    <source>
        <dbReference type="EMBL" id="QHL90737.1"/>
    </source>
</evidence>
<keyword evidence="3" id="KW-1185">Reference proteome</keyword>
<evidence type="ECO:0000313" key="3">
    <source>
        <dbReference type="Proteomes" id="UP000464468"/>
    </source>
</evidence>
<feature type="region of interest" description="Disordered" evidence="1">
    <location>
        <begin position="1"/>
        <end position="33"/>
    </location>
</feature>
<dbReference type="EMBL" id="CP047895">
    <property type="protein sequence ID" value="QHL90737.1"/>
    <property type="molecule type" value="Genomic_DNA"/>
</dbReference>
<name>A0A7Z2NWE2_9SPHN</name>
<dbReference type="RefSeq" id="WP_160592664.1">
    <property type="nucleotide sequence ID" value="NZ_CP047895.1"/>
</dbReference>
<organism evidence="2 3">
    <name type="scientific">Sphingomonas changnyeongensis</name>
    <dbReference type="NCBI Taxonomy" id="2698679"/>
    <lineage>
        <taxon>Bacteria</taxon>
        <taxon>Pseudomonadati</taxon>
        <taxon>Pseudomonadota</taxon>
        <taxon>Alphaproteobacteria</taxon>
        <taxon>Sphingomonadales</taxon>
        <taxon>Sphingomonadaceae</taxon>
        <taxon>Sphingomonas</taxon>
    </lineage>
</organism>
<reference evidence="2 3" key="1">
    <citation type="submission" date="2020-01" db="EMBL/GenBank/DDBJ databases">
        <title>Sphingomonas sp. C33 whole genome sequece.</title>
        <authorList>
            <person name="Park C."/>
        </authorList>
    </citation>
    <scope>NUCLEOTIDE SEQUENCE [LARGE SCALE GENOMIC DNA]</scope>
    <source>
        <strain evidence="2 3">C33</strain>
    </source>
</reference>
<sequence length="92" mass="9705">MAAPLSSLSRDFSSKPGLVRIKPGFGRPGASHPALRAGSAALVAMMFALQPPPLPRPEHRVIANDSADAQQHGQAKAEKKEWVDQNAAALNV</sequence>